<dbReference type="EMBL" id="JALLBG020000108">
    <property type="protein sequence ID" value="KAL3764247.1"/>
    <property type="molecule type" value="Genomic_DNA"/>
</dbReference>
<dbReference type="InterPro" id="IPR034122">
    <property type="entry name" value="Retropepsin-like_bacterial"/>
</dbReference>
<organism evidence="2 3">
    <name type="scientific">Discostella pseudostelligera</name>
    <dbReference type="NCBI Taxonomy" id="259834"/>
    <lineage>
        <taxon>Eukaryota</taxon>
        <taxon>Sar</taxon>
        <taxon>Stramenopiles</taxon>
        <taxon>Ochrophyta</taxon>
        <taxon>Bacillariophyta</taxon>
        <taxon>Coscinodiscophyceae</taxon>
        <taxon>Thalassiosirophycidae</taxon>
        <taxon>Stephanodiscales</taxon>
        <taxon>Stephanodiscaceae</taxon>
        <taxon>Discostella</taxon>
    </lineage>
</organism>
<dbReference type="Gene3D" id="2.40.70.10">
    <property type="entry name" value="Acid Proteases"/>
    <property type="match status" value="2"/>
</dbReference>
<dbReference type="PROSITE" id="PS00141">
    <property type="entry name" value="ASP_PROTEASE"/>
    <property type="match status" value="1"/>
</dbReference>
<keyword evidence="3" id="KW-1185">Reference proteome</keyword>
<sequence length="360" mass="39045">MNAMMISHPAFFMLISFVSTLFAFNIHPNVHKLHRQRHHRRKLSTEHSEDTHQLIGIVAPLKYVGPYACLQLDFPHLLGTSLTFLLDTGANVNAISKHLADKLDLPVVMKKEDLSILASAGAGGSFQPGDFVMLGDCQLGDMPKDQPNITFMTNLTAAAIDLGVANMFSNGLLGSSFFQCFPAGVEFDFHGTDGDPPTIIFYYGQSLPDWAKNNSLCVPIEEYWCGVPTIVVNVNGINMRAIIDTGSPITILSPNAARQVGVETAIFSKRIPFTTRGIDDAGINLSPSKNGASISIGNIALGSVESVCVGDLPGLSLAGKLSDSDCPQMLLGLDALRRMYRMILRLPHNEVWFEEMPVGA</sequence>
<dbReference type="Pfam" id="PF13975">
    <property type="entry name" value="gag-asp_proteas"/>
    <property type="match status" value="1"/>
</dbReference>
<dbReference type="InterPro" id="IPR021109">
    <property type="entry name" value="Peptidase_aspartic_dom_sf"/>
</dbReference>
<accession>A0ABD3MKU1</accession>
<dbReference type="SUPFAM" id="SSF50630">
    <property type="entry name" value="Acid proteases"/>
    <property type="match status" value="1"/>
</dbReference>
<feature type="signal peptide" evidence="1">
    <location>
        <begin position="1"/>
        <end position="23"/>
    </location>
</feature>
<dbReference type="AlphaFoldDB" id="A0ABD3MKU1"/>
<reference evidence="2 3" key="1">
    <citation type="submission" date="2024-10" db="EMBL/GenBank/DDBJ databases">
        <title>Updated reference genomes for cyclostephanoid diatoms.</title>
        <authorList>
            <person name="Roberts W.R."/>
            <person name="Alverson A.J."/>
        </authorList>
    </citation>
    <scope>NUCLEOTIDE SEQUENCE [LARGE SCALE GENOMIC DNA]</scope>
    <source>
        <strain evidence="2 3">AJA232-27</strain>
    </source>
</reference>
<protein>
    <recommendedName>
        <fullName evidence="4">Peptidase A2 domain-containing protein</fullName>
    </recommendedName>
</protein>
<dbReference type="Proteomes" id="UP001530293">
    <property type="component" value="Unassembled WGS sequence"/>
</dbReference>
<dbReference type="CDD" id="cd05483">
    <property type="entry name" value="retropepsin_like_bacteria"/>
    <property type="match status" value="1"/>
</dbReference>
<dbReference type="Pfam" id="PF13650">
    <property type="entry name" value="Asp_protease_2"/>
    <property type="match status" value="1"/>
</dbReference>
<evidence type="ECO:0000313" key="3">
    <source>
        <dbReference type="Proteomes" id="UP001530293"/>
    </source>
</evidence>
<comment type="caution">
    <text evidence="2">The sequence shown here is derived from an EMBL/GenBank/DDBJ whole genome shotgun (WGS) entry which is preliminary data.</text>
</comment>
<keyword evidence="1" id="KW-0732">Signal</keyword>
<proteinExistence type="predicted"/>
<dbReference type="InterPro" id="IPR001969">
    <property type="entry name" value="Aspartic_peptidase_AS"/>
</dbReference>
<gene>
    <name evidence="2" type="ORF">ACHAWU_004059</name>
</gene>
<evidence type="ECO:0000313" key="2">
    <source>
        <dbReference type="EMBL" id="KAL3764247.1"/>
    </source>
</evidence>
<evidence type="ECO:0008006" key="4">
    <source>
        <dbReference type="Google" id="ProtNLM"/>
    </source>
</evidence>
<evidence type="ECO:0000256" key="1">
    <source>
        <dbReference type="SAM" id="SignalP"/>
    </source>
</evidence>
<name>A0ABD3MKU1_9STRA</name>
<feature type="chain" id="PRO_5044819374" description="Peptidase A2 domain-containing protein" evidence="1">
    <location>
        <begin position="24"/>
        <end position="360"/>
    </location>
</feature>